<dbReference type="OrthoDB" id="10321920at2759"/>
<dbReference type="AlphaFoldDB" id="A0A2P5G1V6"/>
<dbReference type="Proteomes" id="UP000237000">
    <property type="component" value="Unassembled WGS sequence"/>
</dbReference>
<dbReference type="InParanoid" id="A0A2P5G1V6"/>
<reference evidence="3" key="1">
    <citation type="submission" date="2016-06" db="EMBL/GenBank/DDBJ databases">
        <title>Parallel loss of symbiosis genes in relatives of nitrogen-fixing non-legume Parasponia.</title>
        <authorList>
            <person name="Van Velzen R."/>
            <person name="Holmer R."/>
            <person name="Bu F."/>
            <person name="Rutten L."/>
            <person name="Van Zeijl A."/>
            <person name="Liu W."/>
            <person name="Santuari L."/>
            <person name="Cao Q."/>
            <person name="Sharma T."/>
            <person name="Shen D."/>
            <person name="Roswanjaya Y."/>
            <person name="Wardhani T."/>
            <person name="Kalhor M.S."/>
            <person name="Jansen J."/>
            <person name="Van den Hoogen J."/>
            <person name="Gungor B."/>
            <person name="Hartog M."/>
            <person name="Hontelez J."/>
            <person name="Verver J."/>
            <person name="Yang W.-C."/>
            <person name="Schijlen E."/>
            <person name="Repin R."/>
            <person name="Schilthuizen M."/>
            <person name="Schranz E."/>
            <person name="Heidstra R."/>
            <person name="Miyata K."/>
            <person name="Fedorova E."/>
            <person name="Kohlen W."/>
            <person name="Bisseling T."/>
            <person name="Smit S."/>
            <person name="Geurts R."/>
        </authorList>
    </citation>
    <scope>NUCLEOTIDE SEQUENCE [LARGE SCALE GENOMIC DNA]</scope>
    <source>
        <strain evidence="3">cv. RG33-2</strain>
    </source>
</reference>
<proteinExistence type="predicted"/>
<feature type="region of interest" description="Disordered" evidence="1">
    <location>
        <begin position="1"/>
        <end position="31"/>
    </location>
</feature>
<name>A0A2P5G1V6_TREOI</name>
<sequence length="133" mass="15575">MPSPSEDRKESGKEQSEATKNRRTKSFRRRGRRRRVLIAGEIVVFARKKGVFDRRKKVLAQSWRVRSVEDQVMIRWPYDDMLSWINGVVMVINNSIELLKLHYTKCSTSLSSTHGWKRTRRAAKKSLKCLGEP</sequence>
<evidence type="ECO:0000256" key="1">
    <source>
        <dbReference type="SAM" id="MobiDB-lite"/>
    </source>
</evidence>
<feature type="compositionally biased region" description="Basic residues" evidence="1">
    <location>
        <begin position="21"/>
        <end position="31"/>
    </location>
</feature>
<dbReference type="EMBL" id="JXTC01000001">
    <property type="protein sequence ID" value="POO04048.1"/>
    <property type="molecule type" value="Genomic_DNA"/>
</dbReference>
<protein>
    <submittedName>
        <fullName evidence="2">Uncharacterized protein</fullName>
    </submittedName>
</protein>
<organism evidence="2 3">
    <name type="scientific">Trema orientale</name>
    <name type="common">Charcoal tree</name>
    <name type="synonym">Celtis orientalis</name>
    <dbReference type="NCBI Taxonomy" id="63057"/>
    <lineage>
        <taxon>Eukaryota</taxon>
        <taxon>Viridiplantae</taxon>
        <taxon>Streptophyta</taxon>
        <taxon>Embryophyta</taxon>
        <taxon>Tracheophyta</taxon>
        <taxon>Spermatophyta</taxon>
        <taxon>Magnoliopsida</taxon>
        <taxon>eudicotyledons</taxon>
        <taxon>Gunneridae</taxon>
        <taxon>Pentapetalae</taxon>
        <taxon>rosids</taxon>
        <taxon>fabids</taxon>
        <taxon>Rosales</taxon>
        <taxon>Cannabaceae</taxon>
        <taxon>Trema</taxon>
    </lineage>
</organism>
<evidence type="ECO:0000313" key="3">
    <source>
        <dbReference type="Proteomes" id="UP000237000"/>
    </source>
</evidence>
<accession>A0A2P5G1V6</accession>
<feature type="compositionally biased region" description="Basic and acidic residues" evidence="1">
    <location>
        <begin position="1"/>
        <end position="20"/>
    </location>
</feature>
<evidence type="ECO:0000313" key="2">
    <source>
        <dbReference type="EMBL" id="POO04048.1"/>
    </source>
</evidence>
<comment type="caution">
    <text evidence="2">The sequence shown here is derived from an EMBL/GenBank/DDBJ whole genome shotgun (WGS) entry which is preliminary data.</text>
</comment>
<keyword evidence="3" id="KW-1185">Reference proteome</keyword>
<gene>
    <name evidence="2" type="ORF">TorRG33x02_003520</name>
</gene>